<organism evidence="2 3">
    <name type="scientific">Necator americanus</name>
    <name type="common">Human hookworm</name>
    <dbReference type="NCBI Taxonomy" id="51031"/>
    <lineage>
        <taxon>Eukaryota</taxon>
        <taxon>Metazoa</taxon>
        <taxon>Ecdysozoa</taxon>
        <taxon>Nematoda</taxon>
        <taxon>Chromadorea</taxon>
        <taxon>Rhabditida</taxon>
        <taxon>Rhabditina</taxon>
        <taxon>Rhabditomorpha</taxon>
        <taxon>Strongyloidea</taxon>
        <taxon>Ancylostomatidae</taxon>
        <taxon>Bunostominae</taxon>
        <taxon>Necator</taxon>
    </lineage>
</organism>
<dbReference type="InterPro" id="IPR000477">
    <property type="entry name" value="RT_dom"/>
</dbReference>
<dbReference type="InterPro" id="IPR036691">
    <property type="entry name" value="Endo/exonu/phosph_ase_sf"/>
</dbReference>
<evidence type="ECO:0000259" key="1">
    <source>
        <dbReference type="PROSITE" id="PS50878"/>
    </source>
</evidence>
<dbReference type="SUPFAM" id="SSF48452">
    <property type="entry name" value="TPR-like"/>
    <property type="match status" value="1"/>
</dbReference>
<evidence type="ECO:0000313" key="3">
    <source>
        <dbReference type="Proteomes" id="UP001303046"/>
    </source>
</evidence>
<accession>A0ABR1DF15</accession>
<dbReference type="PANTHER" id="PTHR12100:SF0">
    <property type="entry name" value="EXOCYST COMPLEX COMPONENT 5"/>
    <property type="match status" value="1"/>
</dbReference>
<dbReference type="PROSITE" id="PS50878">
    <property type="entry name" value="RT_POL"/>
    <property type="match status" value="1"/>
</dbReference>
<dbReference type="EMBL" id="JAVFWL010000004">
    <property type="protein sequence ID" value="KAK6749077.1"/>
    <property type="molecule type" value="Genomic_DNA"/>
</dbReference>
<dbReference type="InterPro" id="IPR019734">
    <property type="entry name" value="TPR_rpt"/>
</dbReference>
<dbReference type="SMART" id="SM00028">
    <property type="entry name" value="TPR"/>
    <property type="match status" value="3"/>
</dbReference>
<reference evidence="2 3" key="1">
    <citation type="submission" date="2023-08" db="EMBL/GenBank/DDBJ databases">
        <title>A Necator americanus chromosomal reference genome.</title>
        <authorList>
            <person name="Ilik V."/>
            <person name="Petrzelkova K.J."/>
            <person name="Pardy F."/>
            <person name="Fuh T."/>
            <person name="Niatou-Singa F.S."/>
            <person name="Gouil Q."/>
            <person name="Baker L."/>
            <person name="Ritchie M.E."/>
            <person name="Jex A.R."/>
            <person name="Gazzola D."/>
            <person name="Li H."/>
            <person name="Toshio Fujiwara R."/>
            <person name="Zhan B."/>
            <person name="Aroian R.V."/>
            <person name="Pafco B."/>
            <person name="Schwarz E.M."/>
        </authorList>
    </citation>
    <scope>NUCLEOTIDE SEQUENCE [LARGE SCALE GENOMIC DNA]</scope>
    <source>
        <strain evidence="2 3">Aroian</strain>
        <tissue evidence="2">Whole animal</tissue>
    </source>
</reference>
<sequence length="1702" mass="195548">MAICTYNARTLASEAAIEDLMMQAKKIKYDVIGLTETRRRHPLNAVYETGEELFLGTCDSRGVGGVGVLVNTSMAKNIDSFEQLTTRIGRLRMRRCGPIPALTIFVVYAPTSSYEEEEVEAFYMDLEKFYQEDHAFYKVIVGDFNAKVGPRRTPEELHIGTHGLQWNDQGERLSEFIMTTKTIHGNSQFQKPSSLRWTWESPGGGYRNEIDHIIVNKRFCLTDVGVVPKFYTGSDHRLLRGRFSFTRRAEKAAKFRERNPRTTINWDLFATLVGFWEDSAMDNIDEKYDRLVEHLHDCAKKAESFKTTKRRLSLETLELIRQRGAARAAGNQELTSELARLCREAIKEDLKERRAEVLAEAAEAGKSIRYARRDFASRKTRMTALRNPKGTAIASRRGMEKIIYDFYSDLFDSHVHLPPHHLREDGQVIPEVLPSEIRHAIMSSLPPVLINTLARLFTRYLSECKVPKQWKTSKTVLLYKKGDPHDIGNYRPISLLSVIYKLFTRVILNRIEKVLDEGQPCEQAGFRKGFSTTDHIHTVSKLIEVSREYKIPLCLTFIDLKKAFDSVETEAVVEALSCRGQPRRPYSVYKERNAKVGIWDDMGVKVDGRQLHHLRFADDIVLVTPSISQAERMLTEFDETCGCIGLQLNLQKTMFMRNGWVSDAPFTLNGTNISECTSYVYLGRELNMMNDLTPELGRRRRAAWGAYKSIEDVVKKTRNTRLRAHLFNTTVLPALTYASETWAFRKQEENAVSVIERAIERVMLGVSRFTEVRDGIRSSLLRQRSKIRDAAAFAKESKIRWAGHVMRFNDNRWTRAVSDWVPRDIKRTTGRPPTRWSDFFTKSLKEKYDALRVPRERRNHWATLARDRDKWKNYWRPLDQFEDQRESRYEEVERLLIDEFGRAQRDEKKMAEVAKILSEFKGYSHCVARYVEFILSLFRAGCDDVYAEALQLVRNHKPKIEAIFPSPTAVVQKLILSLYTGRLKEHIYAKLRDCKESDDREGYLVGLAQSYTSILRLNKDLEALHVSSDASFLPTLTRSIFDRYLSTYPNEELDYLNAQCNNILHRFYESKKHVKKQIHSGGLQELKRDVQARLLTVETYGGETFLSEDVAISILQETKNAFNRVSQLCEKSEVPKQSESILDILLKYLYSEHLDYAVELAIAGISLAEPKVSPPAYFFSVVSQNTTIVLLLMKQYEDSVLPLIKGSVVEQCVAKKWSSSLRSLEQKINMGLERQLNAIVGYVRFVLSSEQKKADFRPDTQQINLGASTPCQQVVRFLNSQAAAMERGCDGGNLVVLQTELANRLYKLLLNHIQQFIFNSAGAMLLLCDLNEYRKCVSQWRLEATASRQFESLHALANLLVVLPENLTDAAHSPMLADVDHTLIQDFLKLRHDYRNLKVNVNLSEEMSKEALRLKDEGNVCFREKRYHKAIELYTQSLHLEQSPTVLANRAQSYLNLKEWAKAIMDCNRALEIDSKMEKALYRRAHALEKIGLKASARKDLKRCLEIGSSSAIETMIEKLTDQLDAEVIDVPCVEKGDEIRSGSEFTEIIIDIPRQSNKEELKEKEQSNDDVGLIYEPSMYPPPTTLRQFSKDYRELQRLPPENFAKYFLSVSTSTYSSLFGELMETEMISRLIQGFASLLNSSNVNAAEVSACLLRLVDVPRFELLVMLLGDDERKDLLHICLSLPEPDVVFIREKYHLEE</sequence>
<dbReference type="InterPro" id="IPR043502">
    <property type="entry name" value="DNA/RNA_pol_sf"/>
</dbReference>
<dbReference type="InterPro" id="IPR011990">
    <property type="entry name" value="TPR-like_helical_dom_sf"/>
</dbReference>
<evidence type="ECO:0000313" key="2">
    <source>
        <dbReference type="EMBL" id="KAK6749077.1"/>
    </source>
</evidence>
<name>A0ABR1DF15_NECAM</name>
<protein>
    <recommendedName>
        <fullName evidence="1">Reverse transcriptase domain-containing protein</fullName>
    </recommendedName>
</protein>
<dbReference type="InterPro" id="IPR048627">
    <property type="entry name" value="Sec10_HB"/>
</dbReference>
<dbReference type="CDD" id="cd09076">
    <property type="entry name" value="L1-EN"/>
    <property type="match status" value="1"/>
</dbReference>
<dbReference type="Proteomes" id="UP001303046">
    <property type="component" value="Unassembled WGS sequence"/>
</dbReference>
<gene>
    <name evidence="2" type="primary">Necator_chrIV.g14887</name>
    <name evidence="2" type="ORF">RB195_001592</name>
</gene>
<dbReference type="Pfam" id="PF13877">
    <property type="entry name" value="RPAP3_C"/>
    <property type="match status" value="1"/>
</dbReference>
<keyword evidence="3" id="KW-1185">Reference proteome</keyword>
<comment type="caution">
    <text evidence="2">The sequence shown here is derived from an EMBL/GenBank/DDBJ whole genome shotgun (WGS) entry which is preliminary data.</text>
</comment>
<dbReference type="SUPFAM" id="SSF56672">
    <property type="entry name" value="DNA/RNA polymerases"/>
    <property type="match status" value="1"/>
</dbReference>
<dbReference type="InterPro" id="IPR025986">
    <property type="entry name" value="RPAP3-like_C"/>
</dbReference>
<dbReference type="SUPFAM" id="SSF56219">
    <property type="entry name" value="DNase I-like"/>
    <property type="match status" value="1"/>
</dbReference>
<feature type="domain" description="Reverse transcriptase" evidence="1">
    <location>
        <begin position="459"/>
        <end position="673"/>
    </location>
</feature>
<proteinExistence type="predicted"/>
<dbReference type="CDD" id="cd01650">
    <property type="entry name" value="RT_nLTR_like"/>
    <property type="match status" value="1"/>
</dbReference>
<dbReference type="Pfam" id="PF13181">
    <property type="entry name" value="TPR_8"/>
    <property type="match status" value="1"/>
</dbReference>
<dbReference type="Pfam" id="PF03372">
    <property type="entry name" value="Exo_endo_phos"/>
    <property type="match status" value="1"/>
</dbReference>
<dbReference type="Gene3D" id="1.25.40.10">
    <property type="entry name" value="Tetratricopeptide repeat domain"/>
    <property type="match status" value="1"/>
</dbReference>
<dbReference type="InterPro" id="IPR005135">
    <property type="entry name" value="Endo/exonuclease/phosphatase"/>
</dbReference>
<dbReference type="Pfam" id="PF07393">
    <property type="entry name" value="Sec10_HB"/>
    <property type="match status" value="1"/>
</dbReference>
<dbReference type="InterPro" id="IPR009976">
    <property type="entry name" value="Sec10-like"/>
</dbReference>
<dbReference type="Pfam" id="PF00078">
    <property type="entry name" value="RVT_1"/>
    <property type="match status" value="1"/>
</dbReference>
<dbReference type="PANTHER" id="PTHR12100">
    <property type="entry name" value="SEC10"/>
    <property type="match status" value="1"/>
</dbReference>
<dbReference type="Gene3D" id="3.60.10.10">
    <property type="entry name" value="Endonuclease/exonuclease/phosphatase"/>
    <property type="match status" value="1"/>
</dbReference>